<dbReference type="Gene3D" id="3.40.470.10">
    <property type="entry name" value="Uracil-DNA glycosylase-like domain"/>
    <property type="match status" value="1"/>
</dbReference>
<evidence type="ECO:0000313" key="1">
    <source>
        <dbReference type="EMBL" id="DAG00502.1"/>
    </source>
</evidence>
<dbReference type="InterPro" id="IPR036895">
    <property type="entry name" value="Uracil-DNA_glycosylase-like_sf"/>
</dbReference>
<protein>
    <recommendedName>
        <fullName evidence="2">Uracil-DNA glycosylase</fullName>
    </recommendedName>
</protein>
<proteinExistence type="predicted"/>
<organism evidence="1">
    <name type="scientific">Myoviridae sp. ctJ2i1</name>
    <dbReference type="NCBI Taxonomy" id="2825079"/>
    <lineage>
        <taxon>Viruses</taxon>
        <taxon>Duplodnaviria</taxon>
        <taxon>Heunggongvirae</taxon>
        <taxon>Uroviricota</taxon>
        <taxon>Caudoviricetes</taxon>
    </lineage>
</organism>
<sequence length="207" mass="24238">MTLLNEARSKHAERIWNEYLENYKQYPVPKYVTQDLLLPINSEPEKRSDIIIIKDPYPESTSVFDRDHVYASVFKVLNKNIPIKGNTVIDCLPYTPFVTIGDKIKYRAPNLEEQKIARQYLYELIDCVNPKLIILFGNISLHMFKEDSTILKDRGTAFTRMGHLFFPMYSVNYIKKLEGEMKKEAESVLIKDIETCSALYKEIMEEK</sequence>
<reference evidence="1" key="1">
    <citation type="journal article" date="2021" name="Proc. Natl. Acad. Sci. U.S.A.">
        <title>A Catalog of Tens of Thousands of Viruses from Human Metagenomes Reveals Hidden Associations with Chronic Diseases.</title>
        <authorList>
            <person name="Tisza M.J."/>
            <person name="Buck C.B."/>
        </authorList>
    </citation>
    <scope>NUCLEOTIDE SEQUENCE</scope>
    <source>
        <strain evidence="1">CtJ2i1</strain>
    </source>
</reference>
<name>A0A8S5V195_9CAUD</name>
<dbReference type="EMBL" id="BK016182">
    <property type="protein sequence ID" value="DAG00502.1"/>
    <property type="molecule type" value="Genomic_DNA"/>
</dbReference>
<accession>A0A8S5V195</accession>
<evidence type="ECO:0008006" key="2">
    <source>
        <dbReference type="Google" id="ProtNLM"/>
    </source>
</evidence>
<dbReference type="SUPFAM" id="SSF52141">
    <property type="entry name" value="Uracil-DNA glycosylase-like"/>
    <property type="match status" value="1"/>
</dbReference>